<keyword evidence="1" id="KW-0175">Coiled coil</keyword>
<dbReference type="Gene3D" id="1.20.900.10">
    <property type="entry name" value="Dbl homology (DH) domain"/>
    <property type="match status" value="1"/>
</dbReference>
<reference evidence="4 5" key="1">
    <citation type="submission" date="2024-02" db="EMBL/GenBank/DDBJ databases">
        <title>De novo assembly and annotation of 12 fungi associated with fruit tree decline syndrome in Ontario, Canada.</title>
        <authorList>
            <person name="Sulman M."/>
            <person name="Ellouze W."/>
            <person name="Ilyukhin E."/>
        </authorList>
    </citation>
    <scope>NUCLEOTIDE SEQUENCE [LARGE SCALE GENOMIC DNA]</scope>
    <source>
        <strain evidence="4 5">M11/M66-122</strain>
    </source>
</reference>
<evidence type="ECO:0000256" key="2">
    <source>
        <dbReference type="SAM" id="MobiDB-lite"/>
    </source>
</evidence>
<dbReference type="GO" id="GO:0005085">
    <property type="term" value="F:guanyl-nucleotide exchange factor activity"/>
    <property type="evidence" value="ECO:0007669"/>
    <property type="project" value="InterPro"/>
</dbReference>
<feature type="region of interest" description="Disordered" evidence="2">
    <location>
        <begin position="1967"/>
        <end position="1990"/>
    </location>
</feature>
<dbReference type="InterPro" id="IPR027267">
    <property type="entry name" value="AH/BAR_dom_sf"/>
</dbReference>
<proteinExistence type="predicted"/>
<protein>
    <recommendedName>
        <fullName evidence="3">DH domain-containing protein</fullName>
    </recommendedName>
</protein>
<feature type="compositionally biased region" description="Polar residues" evidence="2">
    <location>
        <begin position="1263"/>
        <end position="1275"/>
    </location>
</feature>
<feature type="compositionally biased region" description="Low complexity" evidence="2">
    <location>
        <begin position="357"/>
        <end position="368"/>
    </location>
</feature>
<name>A0AAN9U8N9_9PEZI</name>
<feature type="compositionally biased region" description="Gly residues" evidence="2">
    <location>
        <begin position="29"/>
        <end position="43"/>
    </location>
</feature>
<feature type="region of interest" description="Disordered" evidence="2">
    <location>
        <begin position="154"/>
        <end position="370"/>
    </location>
</feature>
<feature type="region of interest" description="Disordered" evidence="2">
    <location>
        <begin position="1261"/>
        <end position="1292"/>
    </location>
</feature>
<keyword evidence="5" id="KW-1185">Reference proteome</keyword>
<feature type="compositionally biased region" description="Polar residues" evidence="2">
    <location>
        <begin position="287"/>
        <end position="338"/>
    </location>
</feature>
<feature type="region of interest" description="Disordered" evidence="2">
    <location>
        <begin position="797"/>
        <end position="876"/>
    </location>
</feature>
<feature type="region of interest" description="Disordered" evidence="2">
    <location>
        <begin position="1806"/>
        <end position="1826"/>
    </location>
</feature>
<feature type="region of interest" description="Disordered" evidence="2">
    <location>
        <begin position="1374"/>
        <end position="1406"/>
    </location>
</feature>
<feature type="region of interest" description="Disordered" evidence="2">
    <location>
        <begin position="904"/>
        <end position="950"/>
    </location>
</feature>
<feature type="region of interest" description="Disordered" evidence="2">
    <location>
        <begin position="657"/>
        <end position="778"/>
    </location>
</feature>
<dbReference type="InterPro" id="IPR051492">
    <property type="entry name" value="Dynamin-Rho_GEF"/>
</dbReference>
<dbReference type="Pfam" id="PF00621">
    <property type="entry name" value="RhoGEF"/>
    <property type="match status" value="1"/>
</dbReference>
<dbReference type="EMBL" id="JAKJXP020000164">
    <property type="protein sequence ID" value="KAK7740655.1"/>
    <property type="molecule type" value="Genomic_DNA"/>
</dbReference>
<feature type="region of interest" description="Disordered" evidence="2">
    <location>
        <begin position="386"/>
        <end position="626"/>
    </location>
</feature>
<feature type="region of interest" description="Disordered" evidence="2">
    <location>
        <begin position="1"/>
        <end position="85"/>
    </location>
</feature>
<feature type="compositionally biased region" description="Low complexity" evidence="2">
    <location>
        <begin position="510"/>
        <end position="527"/>
    </location>
</feature>
<dbReference type="InterPro" id="IPR035899">
    <property type="entry name" value="DBL_dom_sf"/>
</dbReference>
<comment type="caution">
    <text evidence="4">The sequence shown here is derived from an EMBL/GenBank/DDBJ whole genome shotgun (WGS) entry which is preliminary data.</text>
</comment>
<feature type="region of interest" description="Disordered" evidence="2">
    <location>
        <begin position="987"/>
        <end position="1059"/>
    </location>
</feature>
<evidence type="ECO:0000256" key="1">
    <source>
        <dbReference type="SAM" id="Coils"/>
    </source>
</evidence>
<dbReference type="SUPFAM" id="SSF48065">
    <property type="entry name" value="DBL homology domain (DH-domain)"/>
    <property type="match status" value="1"/>
</dbReference>
<feature type="compositionally biased region" description="Polar residues" evidence="2">
    <location>
        <begin position="1813"/>
        <end position="1822"/>
    </location>
</feature>
<dbReference type="SMART" id="SM00325">
    <property type="entry name" value="RhoGEF"/>
    <property type="match status" value="1"/>
</dbReference>
<feature type="compositionally biased region" description="Polar residues" evidence="2">
    <location>
        <begin position="176"/>
        <end position="193"/>
    </location>
</feature>
<feature type="compositionally biased region" description="Basic and acidic residues" evidence="2">
    <location>
        <begin position="1018"/>
        <end position="1028"/>
    </location>
</feature>
<feature type="compositionally biased region" description="Polar residues" evidence="2">
    <location>
        <begin position="1106"/>
        <end position="1121"/>
    </location>
</feature>
<feature type="compositionally biased region" description="Basic and acidic residues" evidence="2">
    <location>
        <begin position="917"/>
        <end position="926"/>
    </location>
</feature>
<feature type="compositionally biased region" description="Basic residues" evidence="2">
    <location>
        <begin position="64"/>
        <end position="74"/>
    </location>
</feature>
<feature type="compositionally biased region" description="Basic and acidic residues" evidence="2">
    <location>
        <begin position="608"/>
        <end position="617"/>
    </location>
</feature>
<gene>
    <name evidence="4" type="ORF">SLS62_011030</name>
</gene>
<dbReference type="InterPro" id="IPR000219">
    <property type="entry name" value="DH_dom"/>
</dbReference>
<dbReference type="Gene3D" id="1.20.1270.60">
    <property type="entry name" value="Arfaptin homology (AH) domain/BAR domain"/>
    <property type="match status" value="1"/>
</dbReference>
<feature type="compositionally biased region" description="Polar residues" evidence="2">
    <location>
        <begin position="541"/>
        <end position="554"/>
    </location>
</feature>
<feature type="compositionally biased region" description="Basic and acidic residues" evidence="2">
    <location>
        <begin position="657"/>
        <end position="684"/>
    </location>
</feature>
<dbReference type="PANTHER" id="PTHR22834:SF20">
    <property type="entry name" value="SH3 DOMAIN-CONTAINING PROTEIN"/>
    <property type="match status" value="1"/>
</dbReference>
<dbReference type="CDD" id="cd00160">
    <property type="entry name" value="RhoGEF"/>
    <property type="match status" value="1"/>
</dbReference>
<feature type="region of interest" description="Disordered" evidence="2">
    <location>
        <begin position="1178"/>
        <end position="1246"/>
    </location>
</feature>
<feature type="compositionally biased region" description="Basic and acidic residues" evidence="2">
    <location>
        <begin position="692"/>
        <end position="762"/>
    </location>
</feature>
<feature type="compositionally biased region" description="Basic and acidic residues" evidence="2">
    <location>
        <begin position="1"/>
        <end position="12"/>
    </location>
</feature>
<feature type="compositionally biased region" description="Polar residues" evidence="2">
    <location>
        <begin position="1377"/>
        <end position="1399"/>
    </location>
</feature>
<feature type="compositionally biased region" description="Basic and acidic residues" evidence="2">
    <location>
        <begin position="239"/>
        <end position="248"/>
    </location>
</feature>
<dbReference type="PANTHER" id="PTHR22834">
    <property type="entry name" value="NUCLEAR FUSION PROTEIN FUS2"/>
    <property type="match status" value="1"/>
</dbReference>
<accession>A0AAN9U8N9</accession>
<feature type="region of interest" description="Disordered" evidence="2">
    <location>
        <begin position="959"/>
        <end position="978"/>
    </location>
</feature>
<evidence type="ECO:0000313" key="4">
    <source>
        <dbReference type="EMBL" id="KAK7740655.1"/>
    </source>
</evidence>
<dbReference type="GO" id="GO:0005737">
    <property type="term" value="C:cytoplasm"/>
    <property type="evidence" value="ECO:0007669"/>
    <property type="project" value="TreeGrafter"/>
</dbReference>
<sequence>MAGNRDEEDRHHMGATLGAQYFDFESQSGPGGQSGGQSGGGLPAGLPAGMQYTTYHEPNYPTHNHNHSHSRNHSQSHNLPYQPQHPHPTPILLHSDAHPTALDQHRPLSPSQFSHAQHSNFQAFNANATSISPVDVDVVEPDDFYRNYRGIDTSVHTPSGHGHSGLMASSAIPTPRQAQNASLRSNGNGTTPRHPTIPSAARTGLRPSSRSVSAPVDDKTPSTGAKSRPIAYGSGQKPSVKDLKKRFDQQAAQPTSSVNATARKALPRVSTRETSSPGTSKGVGCPTSPTHAQTSYASLRSSVTRNLDSGTASSVKRSTQRNRSVNEDQVSNNSQSFASRIGKPRTSPGTQTPASKSMVSLSQPSSPISVPPVLPPRGLLFGEILPADSNSGTAGYGIAGTRPRRTSESNLQNPALHLRSLSHADAEPSSPSDWYRSAADDSRGVYGDTDTNGLSRPRRSRNRSHSDLAGSKPSPQLRITPISRPHPAPANQAAEATPSSRLPVAVRKLSSPTGSPSPSSTRSNSPSTHKRPSAHEKLARATNTTRAKTPTHVPTSKRVNRPGAITPNGNTRLNAYISAPPPKLSPPLRSSRPRKPVSAATTASSRLKAVDRERGVDPKANLKPGEQITRRRKISMGPIDFESRREQIKLSYTKSIRESEARAAVRKAEEERRRKAEAEAEAKVAKAAALAAEREREKQERLEKEREEREAERERLEKERFEEERLEMERLEEERVEQEGRARDSEERPVEDESHASHRAETPETPIPAQPVLTIATNVAPSRPVDVLRRSSSKIHDESLPTLGVPGSFPNLTTADDEAPPSAVSNTTEFDIEPQTEPPVPEMLGKEKSEVGSRRAEDAQPTYTGAEYRSPFDEESFHDDRMSIKISLDAPPETAPLYMDAATIEAEPNTTPTNARGQDEEYEPRPLKTPPTQTTVTIIGRNSDFQPRDSQEVAILKDLVDDEEPDNTDLQSEHSDAQLQLSYNADAFLNNEDGEEQNDELTRPDDYFASPSVQDSVARMRDSTRDPSEFGADGANIEHDSPAAGYFDARTTTDMPQSLTIPRTTDVKNRISQTTVWTDYSIDSHNAYSLYGAHERILQNRDSYRESTSVSELGSRSQSVQYDRDSREYPSSPEISPRGTYEDLDLAFDKEHQLPELDTGDNFAIDYITRKNSTALSSVPVIPDHAPPPPPDVASFPDASSSAAPSEYFDDTRPSSYMRTSKDDRSVFSMDPSLRESEDLAPSESAPQSLYQALPDFAEGLQSRPSYPDSRQSLAESADKPEEDPTLSPQERKRLFTRLETIKELVDTEAFFIRDMNIVEEIYKGTAEACPKLDDTTIKLIFRNTDQIIAFHAGFLTELKEGVSSVYTPKIHRNIPRDTSTLSDGATPQSATSKAGSSHLSDEDDRQTSLGPIFIRNMEKMKAAHEAFLKNSDHAAKRLIQIQEDPTVKVWLNECNEVARDLTKAWNLDSLLIKPMQRITKYPNLIIQLLHETPQDHPDRPLLESAKASLENAIVDINKTKKNFELVGQIVGRKRKESDVRAGFARAFGKRVDKLQTASNRPPEDPEYIKLHEKFGDDYLRLQVVLRDVEFYTRQVTGYVHEFLQYLSSMELVMRLQPSPHPELESKWVRFNVSMRDVEKVALEQHVSSLLYSSHRPRDPELTPKQLSQVRKQVIEPFEQVIKSYSNPSLAMKKRSKRRLDYEKSVQLQKNGKKLDKQLAELVEQYDALNEALKKELPKLSALTEKIGNICLGNFVNIQAQWYAIWKEKVRAVLDDQQVPEVADIINTFQRDYKFQEEQINSIGIINPASRGRPSQSASADDSANRLRPRLAELSIHRDRGLTMNSDVAPTLPAPDFMRRNSGQLTVSPSAVSIPSPHQFYYRDYYSGIQSRPGSGSPMASEFSMATRSLAAPSLRPGTGQSYDSGAITRQSLDSGAHTRRHSNSANPPLHQAVETHRYSGLFHSALPLSDTPERQPRPSQASSRASSRDRNPINGYNVLWLAASLFEFNIETTKNEAGYPYLTYQAGEIFDVIAEKGELWLAKNQDDPKNLVGWLWSKHFAKLADD</sequence>
<feature type="compositionally biased region" description="Polar residues" evidence="2">
    <location>
        <begin position="1050"/>
        <end position="1059"/>
    </location>
</feature>
<dbReference type="GO" id="GO:0032955">
    <property type="term" value="P:regulation of division septum assembly"/>
    <property type="evidence" value="ECO:0007669"/>
    <property type="project" value="TreeGrafter"/>
</dbReference>
<evidence type="ECO:0000313" key="5">
    <source>
        <dbReference type="Proteomes" id="UP001320420"/>
    </source>
</evidence>
<feature type="compositionally biased region" description="Low complexity" evidence="2">
    <location>
        <begin position="1193"/>
        <end position="1206"/>
    </location>
</feature>
<dbReference type="Proteomes" id="UP001320420">
    <property type="component" value="Unassembled WGS sequence"/>
</dbReference>
<dbReference type="CDD" id="cd07589">
    <property type="entry name" value="BAR_DNMBP"/>
    <property type="match status" value="1"/>
</dbReference>
<feature type="compositionally biased region" description="Polar residues" evidence="2">
    <location>
        <begin position="250"/>
        <end position="260"/>
    </location>
</feature>
<evidence type="ECO:0000259" key="3">
    <source>
        <dbReference type="PROSITE" id="PS50010"/>
    </source>
</evidence>
<dbReference type="GO" id="GO:0031991">
    <property type="term" value="P:regulation of actomyosin contractile ring contraction"/>
    <property type="evidence" value="ECO:0007669"/>
    <property type="project" value="TreeGrafter"/>
</dbReference>
<dbReference type="PROSITE" id="PS50010">
    <property type="entry name" value="DH_2"/>
    <property type="match status" value="1"/>
</dbReference>
<feature type="domain" description="DH" evidence="3">
    <location>
        <begin position="1297"/>
        <end position="1520"/>
    </location>
</feature>
<organism evidence="4 5">
    <name type="scientific">Diatrype stigma</name>
    <dbReference type="NCBI Taxonomy" id="117547"/>
    <lineage>
        <taxon>Eukaryota</taxon>
        <taxon>Fungi</taxon>
        <taxon>Dikarya</taxon>
        <taxon>Ascomycota</taxon>
        <taxon>Pezizomycotina</taxon>
        <taxon>Sordariomycetes</taxon>
        <taxon>Xylariomycetidae</taxon>
        <taxon>Xylariales</taxon>
        <taxon>Diatrypaceae</taxon>
        <taxon>Diatrype</taxon>
    </lineage>
</organism>
<dbReference type="SUPFAM" id="SSF103657">
    <property type="entry name" value="BAR/IMD domain-like"/>
    <property type="match status" value="1"/>
</dbReference>
<feature type="compositionally biased region" description="Basic and acidic residues" evidence="2">
    <location>
        <begin position="844"/>
        <end position="858"/>
    </location>
</feature>
<feature type="coiled-coil region" evidence="1">
    <location>
        <begin position="1705"/>
        <end position="1732"/>
    </location>
</feature>
<feature type="region of interest" description="Disordered" evidence="2">
    <location>
        <begin position="1103"/>
        <end position="1141"/>
    </location>
</feature>